<gene>
    <name evidence="3" type="ORF">PENARI_c042G03745</name>
</gene>
<feature type="region of interest" description="Disordered" evidence="1">
    <location>
        <begin position="1"/>
        <end position="30"/>
    </location>
</feature>
<dbReference type="Proteomes" id="UP000177622">
    <property type="component" value="Unassembled WGS sequence"/>
</dbReference>
<keyword evidence="2" id="KW-1133">Transmembrane helix</keyword>
<comment type="caution">
    <text evidence="3">The sequence shown here is derived from an EMBL/GenBank/DDBJ whole genome shotgun (WGS) entry which is preliminary data.</text>
</comment>
<sequence length="132" mass="14635">MSSHAPDRASNNDPSHEPTEPTQVESDFCGEAFPAHTAPQEAQLTAEEEMIILLMHPLIPGLFLGTIFAYTWEMQGIVLASTRYTAWGEMLTLIEKARNMCRGIFQFPGFVCLCLENGMFSHGHLAVLPNNP</sequence>
<dbReference type="RefSeq" id="XP_022482998.1">
    <property type="nucleotide sequence ID" value="XM_022637155.1"/>
</dbReference>
<evidence type="ECO:0000256" key="2">
    <source>
        <dbReference type="SAM" id="Phobius"/>
    </source>
</evidence>
<protein>
    <submittedName>
        <fullName evidence="3">Uncharacterized protein</fullName>
    </submittedName>
</protein>
<evidence type="ECO:0000256" key="1">
    <source>
        <dbReference type="SAM" id="MobiDB-lite"/>
    </source>
</evidence>
<keyword evidence="2" id="KW-0472">Membrane</keyword>
<dbReference type="GeneID" id="34581889"/>
<feature type="compositionally biased region" description="Polar residues" evidence="1">
    <location>
        <begin position="1"/>
        <end position="13"/>
    </location>
</feature>
<reference evidence="3 4" key="1">
    <citation type="journal article" date="2016" name="Sci. Rep.">
        <title>Penicillium arizonense, a new, genome sequenced fungal species, reveals a high chemical diversity in secreted metabolites.</title>
        <authorList>
            <person name="Grijseels S."/>
            <person name="Nielsen J.C."/>
            <person name="Randelovic M."/>
            <person name="Nielsen J."/>
            <person name="Nielsen K.F."/>
            <person name="Workman M."/>
            <person name="Frisvad J.C."/>
        </authorList>
    </citation>
    <scope>NUCLEOTIDE SEQUENCE [LARGE SCALE GENOMIC DNA]</scope>
    <source>
        <strain evidence="3 4">CBS 141311</strain>
    </source>
</reference>
<proteinExistence type="predicted"/>
<evidence type="ECO:0000313" key="3">
    <source>
        <dbReference type="EMBL" id="OGE47539.1"/>
    </source>
</evidence>
<keyword evidence="4" id="KW-1185">Reference proteome</keyword>
<organism evidence="3 4">
    <name type="scientific">Penicillium arizonense</name>
    <dbReference type="NCBI Taxonomy" id="1835702"/>
    <lineage>
        <taxon>Eukaryota</taxon>
        <taxon>Fungi</taxon>
        <taxon>Dikarya</taxon>
        <taxon>Ascomycota</taxon>
        <taxon>Pezizomycotina</taxon>
        <taxon>Eurotiomycetes</taxon>
        <taxon>Eurotiomycetidae</taxon>
        <taxon>Eurotiales</taxon>
        <taxon>Aspergillaceae</taxon>
        <taxon>Penicillium</taxon>
    </lineage>
</organism>
<feature type="transmembrane region" description="Helical" evidence="2">
    <location>
        <begin position="50"/>
        <end position="72"/>
    </location>
</feature>
<dbReference type="EMBL" id="LXJU01000042">
    <property type="protein sequence ID" value="OGE47539.1"/>
    <property type="molecule type" value="Genomic_DNA"/>
</dbReference>
<dbReference type="AlphaFoldDB" id="A0A1F5L3L9"/>
<evidence type="ECO:0000313" key="4">
    <source>
        <dbReference type="Proteomes" id="UP000177622"/>
    </source>
</evidence>
<accession>A0A1F5L3L9</accession>
<name>A0A1F5L3L9_PENAI</name>
<keyword evidence="2" id="KW-0812">Transmembrane</keyword>